<evidence type="ECO:0000313" key="2">
    <source>
        <dbReference type="EMBL" id="GIE21932.1"/>
    </source>
</evidence>
<evidence type="ECO:0000313" key="3">
    <source>
        <dbReference type="Proteomes" id="UP000603200"/>
    </source>
</evidence>
<feature type="region of interest" description="Disordered" evidence="1">
    <location>
        <begin position="1"/>
        <end position="22"/>
    </location>
</feature>
<keyword evidence="3" id="KW-1185">Reference proteome</keyword>
<feature type="region of interest" description="Disordered" evidence="1">
    <location>
        <begin position="49"/>
        <end position="78"/>
    </location>
</feature>
<evidence type="ECO:0000256" key="1">
    <source>
        <dbReference type="SAM" id="MobiDB-lite"/>
    </source>
</evidence>
<reference evidence="2 3" key="1">
    <citation type="submission" date="2021-01" db="EMBL/GenBank/DDBJ databases">
        <title>Whole genome shotgun sequence of Actinoplanes humidus NBRC 14915.</title>
        <authorList>
            <person name="Komaki H."/>
            <person name="Tamura T."/>
        </authorList>
    </citation>
    <scope>NUCLEOTIDE SEQUENCE [LARGE SCALE GENOMIC DNA]</scope>
    <source>
        <strain evidence="2 3">NBRC 14915</strain>
    </source>
</reference>
<name>A0ABQ3ZTL1_9ACTN</name>
<sequence>MVRGGHCLRRAPGPWPGTARGKPAILDYHATEDRSWRLHFSAGLERIGAERVSRHSGGQCNQSNQGSQGSQGGPLLVG</sequence>
<organism evidence="2 3">
    <name type="scientific">Winogradskya humida</name>
    <dbReference type="NCBI Taxonomy" id="113566"/>
    <lineage>
        <taxon>Bacteria</taxon>
        <taxon>Bacillati</taxon>
        <taxon>Actinomycetota</taxon>
        <taxon>Actinomycetes</taxon>
        <taxon>Micromonosporales</taxon>
        <taxon>Micromonosporaceae</taxon>
        <taxon>Winogradskya</taxon>
    </lineage>
</organism>
<protein>
    <submittedName>
        <fullName evidence="2">Uncharacterized protein</fullName>
    </submittedName>
</protein>
<feature type="compositionally biased region" description="Low complexity" evidence="1">
    <location>
        <begin position="56"/>
        <end position="68"/>
    </location>
</feature>
<gene>
    <name evidence="2" type="ORF">Ahu01nite_050340</name>
</gene>
<accession>A0ABQ3ZTL1</accession>
<dbReference type="EMBL" id="BOMN01000063">
    <property type="protein sequence ID" value="GIE21932.1"/>
    <property type="molecule type" value="Genomic_DNA"/>
</dbReference>
<proteinExistence type="predicted"/>
<comment type="caution">
    <text evidence="2">The sequence shown here is derived from an EMBL/GenBank/DDBJ whole genome shotgun (WGS) entry which is preliminary data.</text>
</comment>
<dbReference type="Proteomes" id="UP000603200">
    <property type="component" value="Unassembled WGS sequence"/>
</dbReference>